<dbReference type="NCBIfam" id="TIGR01426">
    <property type="entry name" value="MGT"/>
    <property type="match status" value="1"/>
</dbReference>
<dbReference type="PANTHER" id="PTHR48043">
    <property type="entry name" value="EG:EG0003.4 PROTEIN-RELATED"/>
    <property type="match status" value="1"/>
</dbReference>
<dbReference type="Pfam" id="PF06722">
    <property type="entry name" value="EryCIII-like_C"/>
    <property type="match status" value="1"/>
</dbReference>
<dbReference type="InterPro" id="IPR006326">
    <property type="entry name" value="UDPGT_MGT-like"/>
</dbReference>
<evidence type="ECO:0000313" key="6">
    <source>
        <dbReference type="Proteomes" id="UP001078573"/>
    </source>
</evidence>
<organism evidence="5 6">
    <name type="scientific">Bacillus spizizenii</name>
    <name type="common">Bacillus subtilis subsp. spizizenii</name>
    <dbReference type="NCBI Taxonomy" id="96241"/>
    <lineage>
        <taxon>Bacteria</taxon>
        <taxon>Bacillati</taxon>
        <taxon>Bacillota</taxon>
        <taxon>Bacilli</taxon>
        <taxon>Bacillales</taxon>
        <taxon>Bacillaceae</taxon>
        <taxon>Bacillus</taxon>
    </lineage>
</organism>
<reference evidence="5" key="1">
    <citation type="submission" date="2022-02" db="EMBL/GenBank/DDBJ databases">
        <title>Crop Bioprotection Bacillus Genome Sequencing.</title>
        <authorList>
            <person name="Dunlap C."/>
        </authorList>
    </citation>
    <scope>NUCLEOTIDE SEQUENCE</scope>
    <source>
        <strain evidence="5">WR1O2A-53</strain>
    </source>
</reference>
<comment type="similarity">
    <text evidence="1">Belongs to the UDP-glycosyltransferase family.</text>
</comment>
<dbReference type="Proteomes" id="UP001078573">
    <property type="component" value="Unassembled WGS sequence"/>
</dbReference>
<comment type="caution">
    <text evidence="5">The sequence shown here is derived from an EMBL/GenBank/DDBJ whole genome shotgun (WGS) entry which is preliminary data.</text>
</comment>
<proteinExistence type="inferred from homology"/>
<evidence type="ECO:0000256" key="1">
    <source>
        <dbReference type="ARBA" id="ARBA00009995"/>
    </source>
</evidence>
<dbReference type="InterPro" id="IPR050271">
    <property type="entry name" value="UDP-glycosyltransferase"/>
</dbReference>
<dbReference type="InterPro" id="IPR010610">
    <property type="entry name" value="EryCIII-like_C"/>
</dbReference>
<dbReference type="GO" id="GO:0008194">
    <property type="term" value="F:UDP-glycosyltransferase activity"/>
    <property type="evidence" value="ECO:0007669"/>
    <property type="project" value="InterPro"/>
</dbReference>
<dbReference type="Gene3D" id="3.40.50.2000">
    <property type="entry name" value="Glycogen Phosphorylase B"/>
    <property type="match status" value="2"/>
</dbReference>
<evidence type="ECO:0000256" key="3">
    <source>
        <dbReference type="ARBA" id="ARBA00022679"/>
    </source>
</evidence>
<dbReference type="AlphaFoldDB" id="A0A9Q4E9C5"/>
<dbReference type="FunFam" id="3.40.50.2000:FF:000072">
    <property type="entry name" value="Glycosyl transferase"/>
    <property type="match status" value="1"/>
</dbReference>
<dbReference type="PANTHER" id="PTHR48043:SF145">
    <property type="entry name" value="FI06409P-RELATED"/>
    <property type="match status" value="1"/>
</dbReference>
<dbReference type="EMBL" id="JALAPQ010000035">
    <property type="protein sequence ID" value="MCY8459189.1"/>
    <property type="molecule type" value="Genomic_DNA"/>
</dbReference>
<dbReference type="SUPFAM" id="SSF53756">
    <property type="entry name" value="UDP-Glycosyltransferase/glycogen phosphorylase"/>
    <property type="match status" value="1"/>
</dbReference>
<gene>
    <name evidence="5" type="ORF">MOC89_20375</name>
</gene>
<keyword evidence="3" id="KW-0808">Transferase</keyword>
<dbReference type="GO" id="GO:0016758">
    <property type="term" value="F:hexosyltransferase activity"/>
    <property type="evidence" value="ECO:0007669"/>
    <property type="project" value="InterPro"/>
</dbReference>
<accession>A0A9Q4E9C5</accession>
<feature type="domain" description="Erythromycin biosynthesis protein CIII-like C-terminal" evidence="4">
    <location>
        <begin position="247"/>
        <end position="372"/>
    </location>
</feature>
<dbReference type="CDD" id="cd03784">
    <property type="entry name" value="GT1_Gtf-like"/>
    <property type="match status" value="1"/>
</dbReference>
<dbReference type="InterPro" id="IPR002213">
    <property type="entry name" value="UDP_glucos_trans"/>
</dbReference>
<evidence type="ECO:0000256" key="2">
    <source>
        <dbReference type="ARBA" id="ARBA00022676"/>
    </source>
</evidence>
<name>A0A9Q4E9C5_BACSC</name>
<evidence type="ECO:0000259" key="4">
    <source>
        <dbReference type="Pfam" id="PF06722"/>
    </source>
</evidence>
<sequence length="396" mass="44723">MKTVLILNFPAEGHVNPTLGITKAFSDKGYDVHYISTEKYKKRLEAAGATVHLHRDLLRTTPIHVGSPNGILDFLKIHIKTSLDILQIVKDLSKSIQFDFVYYDKFGAGELVRDYLDIPGVASSASFLFGEEHLKILPLHPESGAPLELDQECEDLLAKMEETYGVAPKNLVQFMNNKGELNVVYTSRYFQPESDRFGDECLFIGPSFPKRAEKSDFPIEQLKDEKVIYISMGTVLDNTEEFFNLCIDAFSGFNGKVVIAAGEKADLTKLKKAPDNFIIAPYVPQLEVLEHADVFITHGGMNSVNEGIHFNVPLVVMPHDKDQPMVAQRLSELHAGYVISKDEVDVQKLKQGVDEVLHHDQYTEGIKKINQSFQESTMNMDEVMERIDEFIRQKNK</sequence>
<keyword evidence="2" id="KW-0328">Glycosyltransferase</keyword>
<protein>
    <submittedName>
        <fullName evidence="5">Glycosyltransferase</fullName>
    </submittedName>
</protein>
<evidence type="ECO:0000313" key="5">
    <source>
        <dbReference type="EMBL" id="MCY8459189.1"/>
    </source>
</evidence>